<comment type="catalytic activity">
    <reaction evidence="6">
        <text>3-hydroxybutane-1,2,3-tricarboxylate = pyruvate + succinate</text>
        <dbReference type="Rhea" id="RHEA:57504"/>
        <dbReference type="ChEBI" id="CHEBI:15361"/>
        <dbReference type="ChEBI" id="CHEBI:30031"/>
        <dbReference type="ChEBI" id="CHEBI:141790"/>
    </reaction>
</comment>
<name>A0A5R8NU68_9NOCA</name>
<evidence type="ECO:0000256" key="4">
    <source>
        <dbReference type="ARBA" id="ARBA00022842"/>
    </source>
</evidence>
<dbReference type="SUPFAM" id="SSF51621">
    <property type="entry name" value="Phosphoenolpyruvate/pyruvate domain"/>
    <property type="match status" value="1"/>
</dbReference>
<gene>
    <name evidence="9" type="primary">prpB</name>
    <name evidence="9" type="ORF">FEK34_07660</name>
</gene>
<dbReference type="UniPathway" id="UPA00946"/>
<dbReference type="RefSeq" id="WP_138447162.1">
    <property type="nucleotide sequence ID" value="NZ_VBUT01000003.1"/>
</dbReference>
<comment type="function">
    <text evidence="7">Involved in the methylcitric acid cycle. Catalyzes the cleavage of 2-methylisocitrate to yield pyruvate and succinate.</text>
</comment>
<dbReference type="EC" id="4.1.3.30" evidence="8"/>
<comment type="pathway">
    <text evidence="8">Organic acid metabolism; propanoate degradation.</text>
</comment>
<dbReference type="PANTHER" id="PTHR42905">
    <property type="entry name" value="PHOSPHOENOLPYRUVATE CARBOXYLASE"/>
    <property type="match status" value="1"/>
</dbReference>
<reference evidence="9 10" key="1">
    <citation type="submission" date="2019-05" db="EMBL/GenBank/DDBJ databases">
        <title>Genomes sequences of two Nocardia cyriacigeorgica environmental isolates, type strains Nocardia asteroides ATCC 19247 and Nocardia cyriacigeorgica DSM 44484.</title>
        <authorList>
            <person name="Vautrin F."/>
            <person name="Bergeron E."/>
            <person name="Dubost A."/>
            <person name="Abrouk D."/>
            <person name="Rodriguez Nava V."/>
            <person name="Pujic P."/>
        </authorList>
    </citation>
    <scope>NUCLEOTIDE SEQUENCE [LARGE SCALE GENOMIC DNA]</scope>
    <source>
        <strain evidence="9 10">EML 446</strain>
    </source>
</reference>
<comment type="catalytic activity">
    <reaction evidence="8">
        <text>(2S,3R)-3-hydroxybutane-1,2,3-tricarboxylate = pyruvate + succinate</text>
        <dbReference type="Rhea" id="RHEA:16809"/>
        <dbReference type="ChEBI" id="CHEBI:15361"/>
        <dbReference type="ChEBI" id="CHEBI:30031"/>
        <dbReference type="ChEBI" id="CHEBI:57429"/>
        <dbReference type="EC" id="4.1.3.30"/>
    </reaction>
</comment>
<keyword evidence="4" id="KW-0460">Magnesium</keyword>
<evidence type="ECO:0000256" key="5">
    <source>
        <dbReference type="ARBA" id="ARBA00023239"/>
    </source>
</evidence>
<dbReference type="EMBL" id="VBUT01000003">
    <property type="protein sequence ID" value="TLF79263.1"/>
    <property type="molecule type" value="Genomic_DNA"/>
</dbReference>
<dbReference type="GO" id="GO:0046872">
    <property type="term" value="F:metal ion binding"/>
    <property type="evidence" value="ECO:0007669"/>
    <property type="project" value="UniProtKB-KW"/>
</dbReference>
<evidence type="ECO:0000313" key="10">
    <source>
        <dbReference type="Proteomes" id="UP000306378"/>
    </source>
</evidence>
<dbReference type="PROSITE" id="PS00161">
    <property type="entry name" value="ISOCITRATE_LYASE"/>
    <property type="match status" value="1"/>
</dbReference>
<dbReference type="Gene3D" id="3.20.20.60">
    <property type="entry name" value="Phosphoenolpyruvate-binding domains"/>
    <property type="match status" value="1"/>
</dbReference>
<keyword evidence="3" id="KW-0479">Metal-binding</keyword>
<comment type="function">
    <text evidence="8">Catalyzes the thermodynamically favored C-C bond cleavage of (2R,3S)-2-methylisocitrate to yield pyruvate and succinate.</text>
</comment>
<dbReference type="GO" id="GO:0046421">
    <property type="term" value="F:methylisocitrate lyase activity"/>
    <property type="evidence" value="ECO:0007669"/>
    <property type="project" value="UniProtKB-EC"/>
</dbReference>
<dbReference type="Pfam" id="PF13714">
    <property type="entry name" value="PEP_mutase"/>
    <property type="match status" value="1"/>
</dbReference>
<comment type="cofactor">
    <cofactor evidence="1">
        <name>Mg(2+)</name>
        <dbReference type="ChEBI" id="CHEBI:18420"/>
    </cofactor>
</comment>
<comment type="caution">
    <text evidence="9">The sequence shown here is derived from an EMBL/GenBank/DDBJ whole genome shotgun (WGS) entry which is preliminary data.</text>
</comment>
<dbReference type="FunFam" id="3.20.20.60:FF:000009">
    <property type="entry name" value="2-methylisocitrate lyase"/>
    <property type="match status" value="1"/>
</dbReference>
<dbReference type="PANTHER" id="PTHR42905:SF5">
    <property type="entry name" value="CARBOXYVINYL-CARBOXYPHOSPHONATE PHOSPHORYLMUTASE, CHLOROPLASTIC"/>
    <property type="match status" value="1"/>
</dbReference>
<sequence>MTGLLAAATGAAEKRIALRDGLASDRILRLPGAFNPLVAKLIQELGFEGVYVSGAVVSAELGLPDIGLTTLTEVAERGCQIARVTDLPVLIDADTGFGEPMNAARTVTLLEDAGLAACHIEDQVNPKRCGHLDGKAVVDRDAMVRRLRAAVSARRDPNFVICARTDARAVEGLDAAIDRAKAYADAGADLIFTEALAGESEFAKFRAAVDVPLLANMTEFGKSQLISAGTLEAIGFDAVIYPVTTLRLAMFAVEHGLREIDSAGTQTGLLDVMQHRSRLYELLEYQRYNDFDSGIFNFTVSE</sequence>
<accession>A0A5R8NU68</accession>
<dbReference type="CDD" id="cd00377">
    <property type="entry name" value="ICL_PEPM"/>
    <property type="match status" value="1"/>
</dbReference>
<dbReference type="InterPro" id="IPR039556">
    <property type="entry name" value="ICL/PEPM"/>
</dbReference>
<evidence type="ECO:0000256" key="1">
    <source>
        <dbReference type="ARBA" id="ARBA00001946"/>
    </source>
</evidence>
<protein>
    <recommendedName>
        <fullName evidence="8">Methylisocitrate lyase</fullName>
        <ecNumber evidence="8">4.1.3.30</ecNumber>
    </recommendedName>
</protein>
<dbReference type="Proteomes" id="UP000306378">
    <property type="component" value="Unassembled WGS sequence"/>
</dbReference>
<evidence type="ECO:0000256" key="3">
    <source>
        <dbReference type="ARBA" id="ARBA00022723"/>
    </source>
</evidence>
<dbReference type="AlphaFoldDB" id="A0A5R8NU68"/>
<evidence type="ECO:0000313" key="9">
    <source>
        <dbReference type="EMBL" id="TLF79263.1"/>
    </source>
</evidence>
<proteinExistence type="inferred from homology"/>
<comment type="similarity">
    <text evidence="2 8">Belongs to the isocitrate lyase/PEP mutase superfamily. Methylisocitrate lyase family.</text>
</comment>
<evidence type="ECO:0000256" key="6">
    <source>
        <dbReference type="ARBA" id="ARBA00051150"/>
    </source>
</evidence>
<evidence type="ECO:0000256" key="2">
    <source>
        <dbReference type="ARBA" id="ARBA00009282"/>
    </source>
</evidence>
<dbReference type="InterPro" id="IPR015813">
    <property type="entry name" value="Pyrv/PenolPyrv_kinase-like_dom"/>
</dbReference>
<dbReference type="InterPro" id="IPR040442">
    <property type="entry name" value="Pyrv_kinase-like_dom_sf"/>
</dbReference>
<organism evidence="9 10">
    <name type="scientific">Nocardia cyriacigeorgica</name>
    <dbReference type="NCBI Taxonomy" id="135487"/>
    <lineage>
        <taxon>Bacteria</taxon>
        <taxon>Bacillati</taxon>
        <taxon>Actinomycetota</taxon>
        <taxon>Actinomycetes</taxon>
        <taxon>Mycobacteriales</taxon>
        <taxon>Nocardiaceae</taxon>
        <taxon>Nocardia</taxon>
    </lineage>
</organism>
<dbReference type="InterPro" id="IPR018523">
    <property type="entry name" value="Isocitrate_lyase_ph_CS"/>
</dbReference>
<dbReference type="InterPro" id="IPR012695">
    <property type="entry name" value="PrpB"/>
</dbReference>
<keyword evidence="5 8" id="KW-0456">Lyase</keyword>
<dbReference type="GO" id="GO:0019629">
    <property type="term" value="P:propionate catabolic process, 2-methylcitrate cycle"/>
    <property type="evidence" value="ECO:0007669"/>
    <property type="project" value="InterPro"/>
</dbReference>
<evidence type="ECO:0000256" key="8">
    <source>
        <dbReference type="RuleBase" id="RU361121"/>
    </source>
</evidence>
<evidence type="ECO:0000256" key="7">
    <source>
        <dbReference type="ARBA" id="ARBA00058526"/>
    </source>
</evidence>
<dbReference type="NCBIfam" id="TIGR02317">
    <property type="entry name" value="prpB"/>
    <property type="match status" value="1"/>
</dbReference>